<dbReference type="PANTHER" id="PTHR16301:SF20">
    <property type="entry name" value="IMPACT FAMILY MEMBER YIGZ"/>
    <property type="match status" value="1"/>
</dbReference>
<dbReference type="InterPro" id="IPR035647">
    <property type="entry name" value="EFG_III/V"/>
</dbReference>
<feature type="domain" description="Impact N-terminal" evidence="2">
    <location>
        <begin position="16"/>
        <end position="118"/>
    </location>
</feature>
<dbReference type="Gene3D" id="3.30.230.30">
    <property type="entry name" value="Impact, N-terminal domain"/>
    <property type="match status" value="1"/>
</dbReference>
<dbReference type="GO" id="GO:0005737">
    <property type="term" value="C:cytoplasm"/>
    <property type="evidence" value="ECO:0007669"/>
    <property type="project" value="TreeGrafter"/>
</dbReference>
<dbReference type="EMBL" id="JAVDTS010000004">
    <property type="protein sequence ID" value="MDR6838339.1"/>
    <property type="molecule type" value="Genomic_DNA"/>
</dbReference>
<evidence type="ECO:0000259" key="2">
    <source>
        <dbReference type="Pfam" id="PF01205"/>
    </source>
</evidence>
<dbReference type="EMBL" id="JAVDTL010000003">
    <property type="protein sequence ID" value="MDR6766945.1"/>
    <property type="molecule type" value="Genomic_DNA"/>
</dbReference>
<comment type="similarity">
    <text evidence="1">Belongs to the IMPACT family.</text>
</comment>
<protein>
    <submittedName>
        <fullName evidence="4">YigZ family protein</fullName>
    </submittedName>
</protein>
<proteinExistence type="inferred from homology"/>
<dbReference type="InterPro" id="IPR001498">
    <property type="entry name" value="Impact_N"/>
</dbReference>
<gene>
    <name evidence="4" type="ORF">J2W88_002220</name>
    <name evidence="5" type="ORF">J2W93_003180</name>
</gene>
<evidence type="ECO:0000313" key="7">
    <source>
        <dbReference type="Proteomes" id="UP001253458"/>
    </source>
</evidence>
<evidence type="ECO:0000259" key="3">
    <source>
        <dbReference type="Pfam" id="PF09186"/>
    </source>
</evidence>
<dbReference type="InterPro" id="IPR036956">
    <property type="entry name" value="Impact_N_sf"/>
</dbReference>
<dbReference type="InterPro" id="IPR015269">
    <property type="entry name" value="UPF0029_Impact_C"/>
</dbReference>
<organism evidence="4 7">
    <name type="scientific">Acidovorax delafieldii</name>
    <name type="common">Pseudomonas delafieldii</name>
    <dbReference type="NCBI Taxonomy" id="47920"/>
    <lineage>
        <taxon>Bacteria</taxon>
        <taxon>Pseudomonadati</taxon>
        <taxon>Pseudomonadota</taxon>
        <taxon>Betaproteobacteria</taxon>
        <taxon>Burkholderiales</taxon>
        <taxon>Comamonadaceae</taxon>
        <taxon>Acidovorax</taxon>
    </lineage>
</organism>
<dbReference type="AlphaFoldDB" id="A0AAJ2BYS2"/>
<dbReference type="GO" id="GO:0017111">
    <property type="term" value="F:ribonucleoside triphosphate phosphatase activity"/>
    <property type="evidence" value="ECO:0007669"/>
    <property type="project" value="UniProtKB-ARBA"/>
</dbReference>
<dbReference type="Proteomes" id="UP001249076">
    <property type="component" value="Unassembled WGS sequence"/>
</dbReference>
<dbReference type="InterPro" id="IPR023582">
    <property type="entry name" value="Impact"/>
</dbReference>
<dbReference type="InterPro" id="IPR020568">
    <property type="entry name" value="Ribosomal_Su5_D2-typ_SF"/>
</dbReference>
<dbReference type="Gene3D" id="3.30.70.240">
    <property type="match status" value="1"/>
</dbReference>
<dbReference type="GO" id="GO:0006446">
    <property type="term" value="P:regulation of translational initiation"/>
    <property type="evidence" value="ECO:0007669"/>
    <property type="project" value="TreeGrafter"/>
</dbReference>
<dbReference type="GO" id="GO:0032561">
    <property type="term" value="F:guanyl ribonucleotide binding"/>
    <property type="evidence" value="ECO:0007669"/>
    <property type="project" value="UniProtKB-ARBA"/>
</dbReference>
<comment type="caution">
    <text evidence="4">The sequence shown here is derived from an EMBL/GenBank/DDBJ whole genome shotgun (WGS) entry which is preliminary data.</text>
</comment>
<name>A0AAJ2BYS2_ACIDE</name>
<dbReference type="Proteomes" id="UP001253458">
    <property type="component" value="Unassembled WGS sequence"/>
</dbReference>
<evidence type="ECO:0000313" key="6">
    <source>
        <dbReference type="Proteomes" id="UP001249076"/>
    </source>
</evidence>
<dbReference type="PANTHER" id="PTHR16301">
    <property type="entry name" value="IMPACT-RELATED"/>
    <property type="match status" value="1"/>
</dbReference>
<accession>A0AAJ2BYS2</accession>
<dbReference type="Pfam" id="PF09186">
    <property type="entry name" value="DUF1949"/>
    <property type="match status" value="1"/>
</dbReference>
<keyword evidence="6" id="KW-1185">Reference proteome</keyword>
<reference evidence="4 6" key="1">
    <citation type="submission" date="2023-07" db="EMBL/GenBank/DDBJ databases">
        <title>Sorghum-associated microbial communities from plants grown in Nebraska, USA.</title>
        <authorList>
            <person name="Schachtman D."/>
        </authorList>
    </citation>
    <scope>NUCLEOTIDE SEQUENCE</scope>
    <source>
        <strain evidence="5 6">BE105</strain>
        <strain evidence="4">BE69</strain>
    </source>
</reference>
<evidence type="ECO:0000313" key="4">
    <source>
        <dbReference type="EMBL" id="MDR6766945.1"/>
    </source>
</evidence>
<dbReference type="RefSeq" id="WP_015013968.1">
    <property type="nucleotide sequence ID" value="NZ_JAVDTL010000003.1"/>
</dbReference>
<evidence type="ECO:0000256" key="1">
    <source>
        <dbReference type="ARBA" id="ARBA00007665"/>
    </source>
</evidence>
<dbReference type="SUPFAM" id="SSF54211">
    <property type="entry name" value="Ribosomal protein S5 domain 2-like"/>
    <property type="match status" value="1"/>
</dbReference>
<dbReference type="SUPFAM" id="SSF54980">
    <property type="entry name" value="EF-G C-terminal domain-like"/>
    <property type="match status" value="1"/>
</dbReference>
<sequence length="197" mass="20930">MPQTLAAPAHSELIIKKSRFIGCVQPMADRASAQAAVDALWKQHPGAAHICWALLAGGQSAAVDDGEPGGTAGRPMLDVLRHQDLEGVLATVVRYFGGVKLGAGGLVRAYTDTIAQALLTAPKVTLQRMTTLQCQVPYALEGLLRREIEAAGAELVDVQHGTLVTLQLRLPQTQAAPFVQRINDHGQGRVGWSDVEA</sequence>
<feature type="domain" description="UPF0029" evidence="3">
    <location>
        <begin position="134"/>
        <end position="189"/>
    </location>
</feature>
<evidence type="ECO:0000313" key="5">
    <source>
        <dbReference type="EMBL" id="MDR6838339.1"/>
    </source>
</evidence>
<dbReference type="Pfam" id="PF01205">
    <property type="entry name" value="Impact_N"/>
    <property type="match status" value="1"/>
</dbReference>